<reference evidence="7 8" key="1">
    <citation type="submission" date="2018-06" db="EMBL/GenBank/DDBJ databases">
        <authorList>
            <consortium name="Pathogen Informatics"/>
            <person name="Doyle S."/>
        </authorList>
    </citation>
    <scope>NUCLEOTIDE SEQUENCE [LARGE SCALE GENOMIC DNA]</scope>
    <source>
        <strain evidence="7 8">NCTC11535</strain>
    </source>
</reference>
<feature type="transmembrane region" description="Helical" evidence="5">
    <location>
        <begin position="161"/>
        <end position="181"/>
    </location>
</feature>
<keyword evidence="3 5" id="KW-1133">Transmembrane helix</keyword>
<feature type="domain" description="ABC-2 type transporter transmembrane" evidence="6">
    <location>
        <begin position="23"/>
        <end position="209"/>
    </location>
</feature>
<dbReference type="Pfam" id="PF01061">
    <property type="entry name" value="ABC2_membrane"/>
    <property type="match status" value="1"/>
</dbReference>
<evidence type="ECO:0000313" key="8">
    <source>
        <dbReference type="Proteomes" id="UP000250006"/>
    </source>
</evidence>
<comment type="caution">
    <text evidence="7">The sequence shown here is derived from an EMBL/GenBank/DDBJ whole genome shotgun (WGS) entry which is preliminary data.</text>
</comment>
<evidence type="ECO:0000313" key="7">
    <source>
        <dbReference type="EMBL" id="SPT53539.1"/>
    </source>
</evidence>
<accession>A0ABY1VN58</accession>
<dbReference type="InterPro" id="IPR051784">
    <property type="entry name" value="Nod_factor_ABC_transporter"/>
</dbReference>
<gene>
    <name evidence="7" type="ORF">NCTC11535_01208</name>
</gene>
<evidence type="ECO:0000256" key="2">
    <source>
        <dbReference type="ARBA" id="ARBA00022692"/>
    </source>
</evidence>
<keyword evidence="4 5" id="KW-0472">Membrane</keyword>
<dbReference type="InterPro" id="IPR013525">
    <property type="entry name" value="ABC2_TM"/>
</dbReference>
<keyword evidence="2 5" id="KW-0812">Transmembrane</keyword>
<comment type="subcellular location">
    <subcellularLocation>
        <location evidence="1">Membrane</location>
        <topology evidence="1">Multi-pass membrane protein</topology>
    </subcellularLocation>
</comment>
<sequence length="244" mass="26733">MRTLRQFGLFMQWQLRRQGMALPVYLALQVIIAAAITLGYGLIVGDVDHRTSLFLSTASMTVCLLMLGLVVAPQTVADTRAEGGYEWMLTLPVPRAAFVLGDMLVWMALALPGLISCVLVAGWRYGLEFSPSWSVVPAVLLVAFCATAIGYVPAVTFGKVGTLMCTQVFIMGTMLFTPIAYPAERLPAWGRSLHEWLPFESMGHLVRGGMSPQEFPVDSRPWAVVACWAVAGFTASLVMLRRRC</sequence>
<evidence type="ECO:0000256" key="1">
    <source>
        <dbReference type="ARBA" id="ARBA00004141"/>
    </source>
</evidence>
<evidence type="ECO:0000259" key="6">
    <source>
        <dbReference type="Pfam" id="PF01061"/>
    </source>
</evidence>
<dbReference type="PANTHER" id="PTHR43229:SF3">
    <property type="entry name" value="ABC-TYPE MULTIDRUG TRANSPORT SYSTEM, PERMEASE COMPONENT"/>
    <property type="match status" value="1"/>
</dbReference>
<protein>
    <submittedName>
        <fullName evidence="7">ABC-type transport system involved in multi-copper enzyme maturation, permease component</fullName>
    </submittedName>
</protein>
<evidence type="ECO:0000256" key="4">
    <source>
        <dbReference type="ARBA" id="ARBA00023136"/>
    </source>
</evidence>
<dbReference type="Proteomes" id="UP000250006">
    <property type="component" value="Unassembled WGS sequence"/>
</dbReference>
<feature type="transmembrane region" description="Helical" evidence="5">
    <location>
        <begin position="135"/>
        <end position="154"/>
    </location>
</feature>
<evidence type="ECO:0000256" key="3">
    <source>
        <dbReference type="ARBA" id="ARBA00022989"/>
    </source>
</evidence>
<name>A0ABY1VN58_9ACTO</name>
<feature type="transmembrane region" description="Helical" evidence="5">
    <location>
        <begin position="222"/>
        <end position="240"/>
    </location>
</feature>
<feature type="transmembrane region" description="Helical" evidence="5">
    <location>
        <begin position="97"/>
        <end position="123"/>
    </location>
</feature>
<feature type="transmembrane region" description="Helical" evidence="5">
    <location>
        <begin position="55"/>
        <end position="76"/>
    </location>
</feature>
<keyword evidence="8" id="KW-1185">Reference proteome</keyword>
<proteinExistence type="predicted"/>
<dbReference type="EMBL" id="UAPQ01000007">
    <property type="protein sequence ID" value="SPT53539.1"/>
    <property type="molecule type" value="Genomic_DNA"/>
</dbReference>
<evidence type="ECO:0000256" key="5">
    <source>
        <dbReference type="SAM" id="Phobius"/>
    </source>
</evidence>
<dbReference type="RefSeq" id="WP_111836500.1">
    <property type="nucleotide sequence ID" value="NZ_UAPQ01000007.1"/>
</dbReference>
<feature type="transmembrane region" description="Helical" evidence="5">
    <location>
        <begin position="21"/>
        <end position="43"/>
    </location>
</feature>
<dbReference type="PANTHER" id="PTHR43229">
    <property type="entry name" value="NODULATION PROTEIN J"/>
    <property type="match status" value="1"/>
</dbReference>
<organism evidence="7 8">
    <name type="scientific">Actinomyces bovis</name>
    <dbReference type="NCBI Taxonomy" id="1658"/>
    <lineage>
        <taxon>Bacteria</taxon>
        <taxon>Bacillati</taxon>
        <taxon>Actinomycetota</taxon>
        <taxon>Actinomycetes</taxon>
        <taxon>Actinomycetales</taxon>
        <taxon>Actinomycetaceae</taxon>
        <taxon>Actinomyces</taxon>
    </lineage>
</organism>